<dbReference type="FunFam" id="3.30.360.110:FF:000001">
    <property type="entry name" value="S-adenosylmethionine decarboxylase proenzyme"/>
    <property type="match status" value="1"/>
</dbReference>
<comment type="PTM">
    <text evidence="18">Is synthesized initially as an inactive proenzyme. Formation of the active enzyme involves a self-maturation process in which the active site pyruvoyl group is generated from an internal serine residue via an autocatalytic post-translational modification. Two non-identical subunits are generated from the proenzyme in this reaction, and the pyruvate is formed at the N-terminus of the alpha chain, which is derived from the carboxyl end of the proenzyme. The post-translation cleavage follows an unusual pathway, termed non-hydrolytic serinolysis, in which the side chain hydroxyl group of the serine supplies its oxygen atom to form the C-terminus of the beta chain, while the remainder of the serine residue undergoes an oxidative deamination to produce ammonia and the pyruvoyl group blocking the N-terminus of the alpha chain.</text>
</comment>
<dbReference type="InterPro" id="IPR001045">
    <property type="entry name" value="Spermi_synthase"/>
</dbReference>
<feature type="binding site" evidence="17">
    <location>
        <position position="248"/>
    </location>
    <ligand>
        <name>S-methyl-5'-thioadenosine</name>
        <dbReference type="ChEBI" id="CHEBI:17509"/>
    </ligand>
</feature>
<keyword evidence="13 18" id="KW-0670">Pyruvate</keyword>
<evidence type="ECO:0000256" key="6">
    <source>
        <dbReference type="ARBA" id="ARBA00022793"/>
    </source>
</evidence>
<evidence type="ECO:0000256" key="3">
    <source>
        <dbReference type="ARBA" id="ARBA00011601"/>
    </source>
</evidence>
<dbReference type="PROSITE" id="PS51006">
    <property type="entry name" value="PABS_2"/>
    <property type="match status" value="1"/>
</dbReference>
<comment type="similarity">
    <text evidence="2 17 20">Belongs to the spermidine/spermine synthase family.</text>
</comment>
<dbReference type="Pfam" id="PF01564">
    <property type="entry name" value="Spermine_synth"/>
    <property type="match status" value="1"/>
</dbReference>
<dbReference type="CDD" id="cd02440">
    <property type="entry name" value="AdoMet_MTases"/>
    <property type="match status" value="1"/>
</dbReference>
<dbReference type="Proteomes" id="UP000075320">
    <property type="component" value="Unassembled WGS sequence"/>
</dbReference>
<dbReference type="InterPro" id="IPR030374">
    <property type="entry name" value="PABS"/>
</dbReference>
<keyword evidence="5 18" id="KW-0949">S-adenosyl-L-methionine</keyword>
<feature type="binding site" evidence="17">
    <location>
        <position position="204"/>
    </location>
    <ligand>
        <name>spermidine</name>
        <dbReference type="ChEBI" id="CHEBI:57834"/>
    </ligand>
</feature>
<keyword evidence="8 18" id="KW-0745">Spermidine biosynthesis</keyword>
<protein>
    <recommendedName>
        <fullName evidence="18">S-adenosylmethionine decarboxylase proenzyme</fullName>
        <shortName evidence="18">AdoMetDC</shortName>
        <shortName evidence="18">SAMDC</shortName>
        <ecNumber evidence="18">4.1.1.50</ecNumber>
    </recommendedName>
    <component>
        <recommendedName>
            <fullName evidence="18">S-adenosylmethionine decarboxylase beta chain</fullName>
        </recommendedName>
    </component>
    <component>
        <recommendedName>
            <fullName evidence="18">S-adenosylmethionine decarboxylase alpha chain</fullName>
        </recommendedName>
    </component>
</protein>
<dbReference type="AlphaFoldDB" id="A0A150WPN6"/>
<evidence type="ECO:0000256" key="11">
    <source>
        <dbReference type="ARBA" id="ARBA00023239"/>
    </source>
</evidence>
<dbReference type="Pfam" id="PF17284">
    <property type="entry name" value="Spermine_synt_N"/>
    <property type="match status" value="1"/>
</dbReference>
<keyword evidence="24" id="KW-1185">Reference proteome</keyword>
<dbReference type="InterPro" id="IPR016067">
    <property type="entry name" value="S-AdoMet_deCO2ase_core"/>
</dbReference>
<name>A0A150WPN6_BDEBC</name>
<evidence type="ECO:0000256" key="8">
    <source>
        <dbReference type="ARBA" id="ARBA00023066"/>
    </source>
</evidence>
<comment type="catalytic activity">
    <reaction evidence="17 21">
        <text>S-adenosyl 3-(methylsulfanyl)propylamine + putrescine = S-methyl-5'-thioadenosine + spermidine + H(+)</text>
        <dbReference type="Rhea" id="RHEA:12721"/>
        <dbReference type="ChEBI" id="CHEBI:15378"/>
        <dbReference type="ChEBI" id="CHEBI:17509"/>
        <dbReference type="ChEBI" id="CHEBI:57443"/>
        <dbReference type="ChEBI" id="CHEBI:57834"/>
        <dbReference type="ChEBI" id="CHEBI:326268"/>
        <dbReference type="EC" id="2.5.1.16"/>
    </reaction>
</comment>
<accession>A0A150WPN6</accession>
<comment type="subunit">
    <text evidence="17">Homodimer or homotetramer.</text>
</comment>
<comment type="function">
    <text evidence="15 18">Catalyzes the decarboxylation of S-adenosylmethionine to S-adenosylmethioninamine (dcAdoMet), the propylamine donor required for the synthesis of the polyamines spermine and spermidine from the diamine putrescine.</text>
</comment>
<comment type="function">
    <text evidence="17">Catalyzes the irreversible transfer of a propylamine group from the amino donor S-adenosylmethioninamine (decarboxy-AdoMet) to putrescine (1,4-diaminobutane) to yield spermidine.</text>
</comment>
<dbReference type="HAMAP" id="MF_00198">
    <property type="entry name" value="Spermidine_synth"/>
    <property type="match status" value="1"/>
</dbReference>
<proteinExistence type="inferred from homology"/>
<feature type="domain" description="PABS" evidence="22">
    <location>
        <begin position="144"/>
        <end position="380"/>
    </location>
</feature>
<gene>
    <name evidence="18" type="primary">speH</name>
    <name evidence="17" type="synonym">speE</name>
    <name evidence="23" type="ORF">AZI86_04880</name>
</gene>
<dbReference type="Gene3D" id="3.30.360.110">
    <property type="entry name" value="S-adenosylmethionine decarboxylase domain"/>
    <property type="match status" value="1"/>
</dbReference>
<evidence type="ECO:0000256" key="14">
    <source>
        <dbReference type="ARBA" id="ARBA00048112"/>
    </source>
</evidence>
<comment type="subunit">
    <text evidence="3 18">Heterotetramer of two alpha and two beta chains arranged as a dimer of alpha/beta heterodimers.</text>
</comment>
<evidence type="ECO:0000256" key="21">
    <source>
        <dbReference type="RuleBase" id="RU003837"/>
    </source>
</evidence>
<dbReference type="InterPro" id="IPR030373">
    <property type="entry name" value="PABS_CS"/>
</dbReference>
<feature type="active site" description="Proton donor; for catalytic activity" evidence="18">
    <location>
        <position position="83"/>
    </location>
</feature>
<dbReference type="Gene3D" id="2.30.140.10">
    <property type="entry name" value="Spermidine synthase, tetramerisation domain"/>
    <property type="match status" value="1"/>
</dbReference>
<evidence type="ECO:0000256" key="9">
    <source>
        <dbReference type="ARBA" id="ARBA00023115"/>
    </source>
</evidence>
<dbReference type="Gene3D" id="3.40.50.150">
    <property type="entry name" value="Vaccinia Virus protein VP39"/>
    <property type="match status" value="1"/>
</dbReference>
<evidence type="ECO:0000256" key="15">
    <source>
        <dbReference type="ARBA" id="ARBA00056215"/>
    </source>
</evidence>
<dbReference type="OrthoDB" id="5287969at2"/>
<keyword evidence="11 18" id="KW-0456">Lyase</keyword>
<feature type="active site" description="Proton acceptor" evidence="17 19">
    <location>
        <position position="298"/>
    </location>
</feature>
<dbReference type="SUPFAM" id="SSF56276">
    <property type="entry name" value="S-adenosylmethionine decarboxylase"/>
    <property type="match status" value="1"/>
</dbReference>
<evidence type="ECO:0000256" key="2">
    <source>
        <dbReference type="ARBA" id="ARBA00007867"/>
    </source>
</evidence>
<dbReference type="EC" id="4.1.1.50" evidence="18"/>
<evidence type="ECO:0000256" key="12">
    <source>
        <dbReference type="ARBA" id="ARBA00023270"/>
    </source>
</evidence>
<dbReference type="NCBIfam" id="TIGR00417">
    <property type="entry name" value="speE"/>
    <property type="match status" value="1"/>
</dbReference>
<keyword evidence="6 18" id="KW-0210">Decarboxylase</keyword>
<comment type="pathway">
    <text evidence="1 18">Amine and polyamine biosynthesis; S-adenosylmethioninamine biosynthesis; S-adenosylmethioninamine from S-adenosyl-L-methionine: step 1/1.</text>
</comment>
<dbReference type="Gene3D" id="3.30.160.750">
    <property type="match status" value="1"/>
</dbReference>
<dbReference type="PANTHER" id="PTHR11558:SF11">
    <property type="entry name" value="SPERMIDINE SYNTHASE"/>
    <property type="match status" value="1"/>
</dbReference>
<feature type="chain" id="PRO_5023228285" description="S-adenosylmethionine decarboxylase beta chain" evidence="18">
    <location>
        <begin position="1"/>
        <end position="62"/>
    </location>
</feature>
<dbReference type="InterPro" id="IPR042284">
    <property type="entry name" value="AdoMetDC_N"/>
</dbReference>
<dbReference type="NCBIfam" id="TIGR03330">
    <property type="entry name" value="SAM_DCase_Bsu"/>
    <property type="match status" value="1"/>
</dbReference>
<evidence type="ECO:0000256" key="17">
    <source>
        <dbReference type="HAMAP-Rule" id="MF_00198"/>
    </source>
</evidence>
<dbReference type="InterPro" id="IPR042286">
    <property type="entry name" value="AdoMetDC_C"/>
</dbReference>
<evidence type="ECO:0000256" key="13">
    <source>
        <dbReference type="ARBA" id="ARBA00023317"/>
    </source>
</evidence>
<evidence type="ECO:0000259" key="22">
    <source>
        <dbReference type="PROSITE" id="PS51006"/>
    </source>
</evidence>
<keyword evidence="7 18" id="KW-0068">Autocatalytic cleavage</keyword>
<evidence type="ECO:0000256" key="1">
    <source>
        <dbReference type="ARBA" id="ARBA00004911"/>
    </source>
</evidence>
<dbReference type="UniPathway" id="UPA00331">
    <property type="reaction ID" value="UER00451"/>
</dbReference>
<dbReference type="InterPro" id="IPR035246">
    <property type="entry name" value="Spermidine_synt_N"/>
</dbReference>
<feature type="binding site" evidence="17">
    <location>
        <position position="305"/>
    </location>
    <ligand>
        <name>S-methyl-5'-thioadenosine</name>
        <dbReference type="ChEBI" id="CHEBI:17509"/>
    </ligand>
</feature>
<dbReference type="SUPFAM" id="SSF53335">
    <property type="entry name" value="S-adenosyl-L-methionine-dependent methyltransferases"/>
    <property type="match status" value="1"/>
</dbReference>
<feature type="binding site" evidence="17">
    <location>
        <position position="228"/>
    </location>
    <ligand>
        <name>spermidine</name>
        <dbReference type="ChEBI" id="CHEBI:57834"/>
    </ligand>
</feature>
<keyword evidence="9 18" id="KW-0620">Polyamine biosynthesis</keyword>
<evidence type="ECO:0000256" key="20">
    <source>
        <dbReference type="RuleBase" id="RU003836"/>
    </source>
</evidence>
<evidence type="ECO:0000256" key="16">
    <source>
        <dbReference type="ARBA" id="ARBA00061583"/>
    </source>
</evidence>
<dbReference type="GO" id="GO:0008295">
    <property type="term" value="P:spermidine biosynthetic process"/>
    <property type="evidence" value="ECO:0007669"/>
    <property type="project" value="UniProtKB-UniRule"/>
</dbReference>
<dbReference type="RefSeq" id="WP_061833955.1">
    <property type="nucleotide sequence ID" value="NZ_LUKE01000001.1"/>
</dbReference>
<evidence type="ECO:0000256" key="7">
    <source>
        <dbReference type="ARBA" id="ARBA00022813"/>
    </source>
</evidence>
<comment type="catalytic activity">
    <reaction evidence="14 18">
        <text>S-adenosyl-L-methionine + H(+) = S-adenosyl 3-(methylsulfanyl)propylamine + CO2</text>
        <dbReference type="Rhea" id="RHEA:15981"/>
        <dbReference type="ChEBI" id="CHEBI:15378"/>
        <dbReference type="ChEBI" id="CHEBI:16526"/>
        <dbReference type="ChEBI" id="CHEBI:57443"/>
        <dbReference type="ChEBI" id="CHEBI:59789"/>
        <dbReference type="EC" id="4.1.1.50"/>
    </reaction>
</comment>
<dbReference type="Pfam" id="PF02675">
    <property type="entry name" value="AdoMet_dc"/>
    <property type="match status" value="1"/>
</dbReference>
<comment type="pathway">
    <text evidence="17">Amine and polyamine biosynthesis; spermidine biosynthesis; spermidine from putrescine: step 1/1.</text>
</comment>
<feature type="active site" description="Schiff-base intermediate with substrate; via pyruvic acid" evidence="18">
    <location>
        <position position="63"/>
    </location>
</feature>
<evidence type="ECO:0000256" key="10">
    <source>
        <dbReference type="ARBA" id="ARBA00023145"/>
    </source>
</evidence>
<dbReference type="InterPro" id="IPR029063">
    <property type="entry name" value="SAM-dependent_MTases_sf"/>
</dbReference>
<evidence type="ECO:0000313" key="23">
    <source>
        <dbReference type="EMBL" id="KYG66390.1"/>
    </source>
</evidence>
<dbReference type="UniPathway" id="UPA00248">
    <property type="reaction ID" value="UER00314"/>
</dbReference>
<dbReference type="InterPro" id="IPR003826">
    <property type="entry name" value="AdoMetDC_fam_prok"/>
</dbReference>
<feature type="chain" id="PRO_5023228284" description="S-adenosylmethionine decarboxylase alpha chain" evidence="18">
    <location>
        <begin position="63"/>
        <end position="430"/>
    </location>
</feature>
<keyword evidence="4 17" id="KW-0808">Transferase</keyword>
<evidence type="ECO:0000256" key="5">
    <source>
        <dbReference type="ARBA" id="ARBA00022691"/>
    </source>
</evidence>
<comment type="cofactor">
    <cofactor evidence="18">
        <name>pyruvate</name>
        <dbReference type="ChEBI" id="CHEBI:15361"/>
    </cofactor>
    <text evidence="18">Binds 1 pyruvoyl group covalently per subunit.</text>
</comment>
<feature type="site" description="Cleavage (non-hydrolytic); by autolysis" evidence="18">
    <location>
        <begin position="62"/>
        <end position="63"/>
    </location>
</feature>
<feature type="modified residue" description="Pyruvic acid (Ser); by autocatalysis" evidence="18">
    <location>
        <position position="63"/>
    </location>
</feature>
<evidence type="ECO:0000256" key="19">
    <source>
        <dbReference type="PROSITE-ProRule" id="PRU00354"/>
    </source>
</evidence>
<feature type="binding site" evidence="17">
    <location>
        <position position="173"/>
    </location>
    <ligand>
        <name>S-methyl-5'-thioadenosine</name>
        <dbReference type="ChEBI" id="CHEBI:17509"/>
    </ligand>
</feature>
<dbReference type="EMBL" id="LUKE01000001">
    <property type="protein sequence ID" value="KYG66390.1"/>
    <property type="molecule type" value="Genomic_DNA"/>
</dbReference>
<feature type="binding site" evidence="17">
    <location>
        <begin position="279"/>
        <end position="280"/>
    </location>
    <ligand>
        <name>S-methyl-5'-thioadenosine</name>
        <dbReference type="ChEBI" id="CHEBI:17509"/>
    </ligand>
</feature>
<reference evidence="23 24" key="1">
    <citation type="submission" date="2016-03" db="EMBL/GenBank/DDBJ databases">
        <authorList>
            <person name="Ploux O."/>
        </authorList>
    </citation>
    <scope>NUCLEOTIDE SEQUENCE [LARGE SCALE GENOMIC DNA]</scope>
    <source>
        <strain evidence="23 24">R0</strain>
    </source>
</reference>
<dbReference type="GO" id="GO:0004014">
    <property type="term" value="F:adenosylmethionine decarboxylase activity"/>
    <property type="evidence" value="ECO:0007669"/>
    <property type="project" value="UniProtKB-UniRule"/>
</dbReference>
<comment type="caution">
    <text evidence="23">The sequence shown here is derived from an EMBL/GenBank/DDBJ whole genome shotgun (WGS) entry which is preliminary data.</text>
</comment>
<evidence type="ECO:0000256" key="18">
    <source>
        <dbReference type="HAMAP-Rule" id="MF_00464"/>
    </source>
</evidence>
<dbReference type="InterPro" id="IPR017716">
    <property type="entry name" value="S-AdoMet_deCOase_pro-enz"/>
</dbReference>
<feature type="active site" description="Proton acceptor; for processing activity" evidence="18">
    <location>
        <position position="68"/>
    </location>
</feature>
<keyword evidence="12 18" id="KW-0704">Schiff base</keyword>
<organism evidence="23 24">
    <name type="scientific">Bdellovibrio bacteriovorus</name>
    <dbReference type="NCBI Taxonomy" id="959"/>
    <lineage>
        <taxon>Bacteria</taxon>
        <taxon>Pseudomonadati</taxon>
        <taxon>Bdellovibrionota</taxon>
        <taxon>Bdellovibrionia</taxon>
        <taxon>Bdellovibrionales</taxon>
        <taxon>Pseudobdellovibrionaceae</taxon>
        <taxon>Bdellovibrio</taxon>
    </lineage>
</organism>
<evidence type="ECO:0000313" key="24">
    <source>
        <dbReference type="Proteomes" id="UP000075320"/>
    </source>
</evidence>
<dbReference type="InterPro" id="IPR037163">
    <property type="entry name" value="Spermidine_synt_N_sf"/>
</dbReference>
<keyword evidence="10 18" id="KW-0865">Zymogen</keyword>
<dbReference type="PROSITE" id="PS01330">
    <property type="entry name" value="PABS_1"/>
    <property type="match status" value="1"/>
</dbReference>
<dbReference type="PANTHER" id="PTHR11558">
    <property type="entry name" value="SPERMIDINE/SPERMINE SYNTHASE"/>
    <property type="match status" value="1"/>
</dbReference>
<dbReference type="HAMAP" id="MF_00464">
    <property type="entry name" value="AdoMetDC_1"/>
    <property type="match status" value="1"/>
</dbReference>
<comment type="caution">
    <text evidence="17">Lacks conserved residue(s) required for the propagation of feature annotation.</text>
</comment>
<dbReference type="GO" id="GO:0004766">
    <property type="term" value="F:spermidine synthase activity"/>
    <property type="evidence" value="ECO:0007669"/>
    <property type="project" value="UniProtKB-UniRule"/>
</dbReference>
<comment type="similarity">
    <text evidence="16 18">Belongs to the prokaryotic AdoMetDC family. Type 1 subfamily.</text>
</comment>
<dbReference type="NCBIfam" id="NF002010">
    <property type="entry name" value="PRK00811.1"/>
    <property type="match status" value="1"/>
</dbReference>
<sequence>MKALGRHILVEFNSCNSEILNDVSAIEKAMVEAAQTAGATVINSTFHHFSPWGVSGVVVIQESHLAIHTWPEYRYASVDLFTCGDSVDPWVSFEFLKKAFQANYSALELNRGSLSVIEKTDFKPNTIRTEPSFDLKKGYQIDRNVWFTDKDENQALSLRYTGDVLFDEKTPYQRVRVLESFSHGKFLAINNMVMCTERDEAHYHEMMVHPIMQSLGDAKNILVIGGGDGGTIREIFRYDHVNKVTMVEIDEAVVRASKEHLPKISAAFSHPKLELIIGDGIQFVKDAKPGAYDLIIVDGSDPIGPAKGLFTTEFYENCKKALKDGGAVITQGESPMFHETTFVELNKCLKGIFGKDQVHTMIFHATTYPSGMWSLQIGVKGSRHPAVDFDKNKAQAFSSAKGLRYYNEDLHAAAFALPTFVKSMLAENKN</sequence>
<evidence type="ECO:0000256" key="4">
    <source>
        <dbReference type="ARBA" id="ARBA00022679"/>
    </source>
</evidence>